<dbReference type="InterPro" id="IPR000182">
    <property type="entry name" value="GNAT_dom"/>
</dbReference>
<dbReference type="PANTHER" id="PTHR43877">
    <property type="entry name" value="AMINOALKYLPHOSPHONATE N-ACETYLTRANSFERASE-RELATED-RELATED"/>
    <property type="match status" value="1"/>
</dbReference>
<dbReference type="InterPro" id="IPR050832">
    <property type="entry name" value="Bact_Acetyltransf"/>
</dbReference>
<evidence type="ECO:0000256" key="2">
    <source>
        <dbReference type="ARBA" id="ARBA00023315"/>
    </source>
</evidence>
<keyword evidence="2" id="KW-0012">Acyltransferase</keyword>
<organism evidence="4 5">
    <name type="scientific">Brevifollis gellanilyticus</name>
    <dbReference type="NCBI Taxonomy" id="748831"/>
    <lineage>
        <taxon>Bacteria</taxon>
        <taxon>Pseudomonadati</taxon>
        <taxon>Verrucomicrobiota</taxon>
        <taxon>Verrucomicrobiia</taxon>
        <taxon>Verrucomicrobiales</taxon>
        <taxon>Verrucomicrobiaceae</taxon>
    </lineage>
</organism>
<protein>
    <recommendedName>
        <fullName evidence="3">N-acetyltransferase domain-containing protein</fullName>
    </recommendedName>
</protein>
<dbReference type="SUPFAM" id="SSF55729">
    <property type="entry name" value="Acyl-CoA N-acyltransferases (Nat)"/>
    <property type="match status" value="1"/>
</dbReference>
<dbReference type="CDD" id="cd04301">
    <property type="entry name" value="NAT_SF"/>
    <property type="match status" value="1"/>
</dbReference>
<accession>A0A512MDC6</accession>
<evidence type="ECO:0000256" key="1">
    <source>
        <dbReference type="ARBA" id="ARBA00022679"/>
    </source>
</evidence>
<evidence type="ECO:0000313" key="4">
    <source>
        <dbReference type="EMBL" id="GEP44740.1"/>
    </source>
</evidence>
<evidence type="ECO:0000259" key="3">
    <source>
        <dbReference type="PROSITE" id="PS51186"/>
    </source>
</evidence>
<keyword evidence="5" id="KW-1185">Reference proteome</keyword>
<sequence length="158" mass="17819">MSPPVTQPRIEPATIEDLPQLVELLVALFSEEADFRPDKVKQAQGLRMILEQPKLGRIFVLRTDHTVIGMVNLLFTISTAEGGPVVLMEDVIVHPQHRRQGYGGRLLEYSVEFAREKNFKRITLLTDRISAESQAFFAAHGFGFSSMIPMRLVFSGKH</sequence>
<evidence type="ECO:0000313" key="5">
    <source>
        <dbReference type="Proteomes" id="UP000321577"/>
    </source>
</evidence>
<dbReference type="PANTHER" id="PTHR43877:SF1">
    <property type="entry name" value="ACETYLTRANSFERASE"/>
    <property type="match status" value="1"/>
</dbReference>
<gene>
    <name evidence="4" type="ORF">BGE01nite_40310</name>
</gene>
<dbReference type="EMBL" id="BKAG01000035">
    <property type="protein sequence ID" value="GEP44740.1"/>
    <property type="molecule type" value="Genomic_DNA"/>
</dbReference>
<dbReference type="OrthoDB" id="9797826at2"/>
<keyword evidence="1" id="KW-0808">Transferase</keyword>
<reference evidence="4 5" key="1">
    <citation type="submission" date="2019-07" db="EMBL/GenBank/DDBJ databases">
        <title>Whole genome shotgun sequence of Brevifollis gellanilyticus NBRC 108608.</title>
        <authorList>
            <person name="Hosoyama A."/>
            <person name="Uohara A."/>
            <person name="Ohji S."/>
            <person name="Ichikawa N."/>
        </authorList>
    </citation>
    <scope>NUCLEOTIDE SEQUENCE [LARGE SCALE GENOMIC DNA]</scope>
    <source>
        <strain evidence="4 5">NBRC 108608</strain>
    </source>
</reference>
<feature type="domain" description="N-acetyltransferase" evidence="3">
    <location>
        <begin position="8"/>
        <end position="158"/>
    </location>
</feature>
<dbReference type="Pfam" id="PF00583">
    <property type="entry name" value="Acetyltransf_1"/>
    <property type="match status" value="1"/>
</dbReference>
<dbReference type="AlphaFoldDB" id="A0A512MDC6"/>
<proteinExistence type="predicted"/>
<dbReference type="PROSITE" id="PS51186">
    <property type="entry name" value="GNAT"/>
    <property type="match status" value="1"/>
</dbReference>
<dbReference type="InterPro" id="IPR016181">
    <property type="entry name" value="Acyl_CoA_acyltransferase"/>
</dbReference>
<dbReference type="Proteomes" id="UP000321577">
    <property type="component" value="Unassembled WGS sequence"/>
</dbReference>
<dbReference type="Gene3D" id="3.40.630.30">
    <property type="match status" value="1"/>
</dbReference>
<name>A0A512MDC6_9BACT</name>
<comment type="caution">
    <text evidence="4">The sequence shown here is derived from an EMBL/GenBank/DDBJ whole genome shotgun (WGS) entry which is preliminary data.</text>
</comment>
<dbReference type="GO" id="GO:0016747">
    <property type="term" value="F:acyltransferase activity, transferring groups other than amino-acyl groups"/>
    <property type="evidence" value="ECO:0007669"/>
    <property type="project" value="InterPro"/>
</dbReference>
<dbReference type="RefSeq" id="WP_146852982.1">
    <property type="nucleotide sequence ID" value="NZ_BKAG01000035.1"/>
</dbReference>